<evidence type="ECO:0000313" key="2">
    <source>
        <dbReference type="EMBL" id="AIF46843.1"/>
    </source>
</evidence>
<proteinExistence type="predicted"/>
<dbReference type="InterPro" id="IPR043472">
    <property type="entry name" value="Macro_dom-like"/>
</dbReference>
<dbReference type="STRING" id="1217721.HY57_05970"/>
<dbReference type="KEGG" id="dja:HY57_05970"/>
<dbReference type="NCBIfam" id="NF001664">
    <property type="entry name" value="PRK00431.1-6"/>
    <property type="match status" value="1"/>
</dbReference>
<dbReference type="InterPro" id="IPR002589">
    <property type="entry name" value="Macro_dom"/>
</dbReference>
<evidence type="ECO:0000259" key="1">
    <source>
        <dbReference type="PROSITE" id="PS51154"/>
    </source>
</evidence>
<gene>
    <name evidence="2" type="ORF">HY57_05970</name>
</gene>
<organism evidence="2 3">
    <name type="scientific">Dyella japonica A8</name>
    <dbReference type="NCBI Taxonomy" id="1217721"/>
    <lineage>
        <taxon>Bacteria</taxon>
        <taxon>Pseudomonadati</taxon>
        <taxon>Pseudomonadota</taxon>
        <taxon>Gammaproteobacteria</taxon>
        <taxon>Lysobacterales</taxon>
        <taxon>Rhodanobacteraceae</taxon>
        <taxon>Dyella</taxon>
    </lineage>
</organism>
<dbReference type="PROSITE" id="PS51154">
    <property type="entry name" value="MACRO"/>
    <property type="match status" value="1"/>
</dbReference>
<dbReference type="Gene3D" id="3.40.220.10">
    <property type="entry name" value="Leucine Aminopeptidase, subunit E, domain 1"/>
    <property type="match status" value="1"/>
</dbReference>
<protein>
    <recommendedName>
        <fullName evidence="1">Macro domain-containing protein</fullName>
    </recommendedName>
</protein>
<dbReference type="PATRIC" id="fig|1217721.7.peg.1248"/>
<evidence type="ECO:0000313" key="3">
    <source>
        <dbReference type="Proteomes" id="UP000027987"/>
    </source>
</evidence>
<dbReference type="AlphaFoldDB" id="A0A075K3T7"/>
<dbReference type="SUPFAM" id="SSF52949">
    <property type="entry name" value="Macro domain-like"/>
    <property type="match status" value="1"/>
</dbReference>
<dbReference type="Proteomes" id="UP000027987">
    <property type="component" value="Chromosome"/>
</dbReference>
<dbReference type="CDD" id="cd02908">
    <property type="entry name" value="Macro_OAADPr_deacetylase"/>
    <property type="match status" value="1"/>
</dbReference>
<sequence length="173" mass="18026">MSIEVITGDITRLDVDAIVNAANTTLLGGGGVDGAIHRAAGPRLLQACRAIPEISPGVRCPTGEARVTPGFELPARYVIHTVGPVWRGGGNGEPALLASCYQQSMTLAAEYDLSSIAFPAISCGVYGYPPEQASQVALRTLLDQPEGGPERVLICCFSDAMAAIWRGALSDAD</sequence>
<reference evidence="2 3" key="1">
    <citation type="submission" date="2014-07" db="EMBL/GenBank/DDBJ databases">
        <title>Complete Genome Sequence of Dyella japonica Strain A8 Isolated from Malaysian Tropical Soil.</title>
        <authorList>
            <person name="Hui R.K.H."/>
            <person name="Chen J.-W."/>
            <person name="Chan K.-G."/>
            <person name="Leung F.C.C."/>
        </authorList>
    </citation>
    <scope>NUCLEOTIDE SEQUENCE [LARGE SCALE GENOMIC DNA]</scope>
    <source>
        <strain evidence="2 3">A8</strain>
    </source>
</reference>
<feature type="domain" description="Macro" evidence="1">
    <location>
        <begin position="1"/>
        <end position="173"/>
    </location>
</feature>
<dbReference type="PANTHER" id="PTHR11106:SF27">
    <property type="entry name" value="MACRO DOMAIN-CONTAINING PROTEIN"/>
    <property type="match status" value="1"/>
</dbReference>
<dbReference type="Pfam" id="PF01661">
    <property type="entry name" value="Macro"/>
    <property type="match status" value="1"/>
</dbReference>
<dbReference type="RefSeq" id="WP_019466257.1">
    <property type="nucleotide sequence ID" value="NZ_ALOY01000171.1"/>
</dbReference>
<dbReference type="EMBL" id="CP008884">
    <property type="protein sequence ID" value="AIF46843.1"/>
    <property type="molecule type" value="Genomic_DNA"/>
</dbReference>
<dbReference type="OrthoDB" id="6194521at2"/>
<dbReference type="HOGENOM" id="CLU_046550_5_1_6"/>
<dbReference type="SMART" id="SM00506">
    <property type="entry name" value="A1pp"/>
    <property type="match status" value="1"/>
</dbReference>
<accession>A0A075K3T7</accession>
<name>A0A075K3T7_9GAMM</name>
<dbReference type="PANTHER" id="PTHR11106">
    <property type="entry name" value="GANGLIOSIDE INDUCED DIFFERENTIATION ASSOCIATED PROTEIN 2-RELATED"/>
    <property type="match status" value="1"/>
</dbReference>
<keyword evidence="3" id="KW-1185">Reference proteome</keyword>
<dbReference type="GO" id="GO:0061463">
    <property type="term" value="F:O-acetyl-ADP-ribose deacetylase activity"/>
    <property type="evidence" value="ECO:0007669"/>
    <property type="project" value="TreeGrafter"/>
</dbReference>